<sequence>MALLPPLLLLAACSGGAPHTGEGSPAPGKGGPSPSATGSPAGALDADPARLPRDRGAARALVAQVIADPVGFGPGVVRRTPYESDPETWPVLGADCVWHAEKLRASVLATLSRSYELPAEGDKGPVRLSAAVTVHRTADDARWDTAESLEETMRCPSQQLRQGERIGSMVSTGLLGGEDGPADYDDLLIEFGTFQSDELGGPHAYVWQQAQILQFTVAVTGKGAEGRSEKEISALLDQAQAGMLARLDAAVKKQS</sequence>
<protein>
    <recommendedName>
        <fullName evidence="4">Lipoprotein</fullName>
    </recommendedName>
</protein>
<proteinExistence type="predicted"/>
<feature type="region of interest" description="Disordered" evidence="1">
    <location>
        <begin position="17"/>
        <end position="50"/>
    </location>
</feature>
<comment type="caution">
    <text evidence="2">The sequence shown here is derived from an EMBL/GenBank/DDBJ whole genome shotgun (WGS) entry which is preliminary data.</text>
</comment>
<dbReference type="EMBL" id="JAVREX010000014">
    <property type="protein sequence ID" value="MDT0431287.1"/>
    <property type="molecule type" value="Genomic_DNA"/>
</dbReference>
<dbReference type="RefSeq" id="WP_311660464.1">
    <property type="nucleotide sequence ID" value="NZ_JAVREX010000014.1"/>
</dbReference>
<feature type="compositionally biased region" description="Low complexity" evidence="1">
    <location>
        <begin position="21"/>
        <end position="43"/>
    </location>
</feature>
<accession>A0ABU2RR13</accession>
<organism evidence="2 3">
    <name type="scientific">Streptomyces salyersiae</name>
    <dbReference type="NCBI Taxonomy" id="3075530"/>
    <lineage>
        <taxon>Bacteria</taxon>
        <taxon>Bacillati</taxon>
        <taxon>Actinomycetota</taxon>
        <taxon>Actinomycetes</taxon>
        <taxon>Kitasatosporales</taxon>
        <taxon>Streptomycetaceae</taxon>
        <taxon>Streptomyces</taxon>
    </lineage>
</organism>
<evidence type="ECO:0000256" key="1">
    <source>
        <dbReference type="SAM" id="MobiDB-lite"/>
    </source>
</evidence>
<gene>
    <name evidence="2" type="ORF">RM649_27055</name>
</gene>
<keyword evidence="3" id="KW-1185">Reference proteome</keyword>
<evidence type="ECO:0008006" key="4">
    <source>
        <dbReference type="Google" id="ProtNLM"/>
    </source>
</evidence>
<dbReference type="Proteomes" id="UP001183777">
    <property type="component" value="Unassembled WGS sequence"/>
</dbReference>
<reference evidence="3" key="1">
    <citation type="submission" date="2023-07" db="EMBL/GenBank/DDBJ databases">
        <title>30 novel species of actinomycetes from the DSMZ collection.</title>
        <authorList>
            <person name="Nouioui I."/>
        </authorList>
    </citation>
    <scope>NUCLEOTIDE SEQUENCE [LARGE SCALE GENOMIC DNA]</scope>
    <source>
        <strain evidence="3">DSM 41770</strain>
    </source>
</reference>
<name>A0ABU2RR13_9ACTN</name>
<evidence type="ECO:0000313" key="2">
    <source>
        <dbReference type="EMBL" id="MDT0431287.1"/>
    </source>
</evidence>
<evidence type="ECO:0000313" key="3">
    <source>
        <dbReference type="Proteomes" id="UP001183777"/>
    </source>
</evidence>